<evidence type="ECO:0000313" key="6">
    <source>
        <dbReference type="RefSeq" id="XP_038865607.1"/>
    </source>
</evidence>
<organism evidence="5 6">
    <name type="scientific">Salvelinus namaycush</name>
    <name type="common">Lake trout</name>
    <name type="synonym">Salmo namaycush</name>
    <dbReference type="NCBI Taxonomy" id="8040"/>
    <lineage>
        <taxon>Eukaryota</taxon>
        <taxon>Metazoa</taxon>
        <taxon>Chordata</taxon>
        <taxon>Craniata</taxon>
        <taxon>Vertebrata</taxon>
        <taxon>Euteleostomi</taxon>
        <taxon>Actinopterygii</taxon>
        <taxon>Neopterygii</taxon>
        <taxon>Teleostei</taxon>
        <taxon>Protacanthopterygii</taxon>
        <taxon>Salmoniformes</taxon>
        <taxon>Salmonidae</taxon>
        <taxon>Salmoninae</taxon>
        <taxon>Salvelinus</taxon>
    </lineage>
</organism>
<dbReference type="PANTHER" id="PTHR23509">
    <property type="entry name" value="PA-PL1 PHOSPHOLIPASE FAMILY"/>
    <property type="match status" value="1"/>
</dbReference>
<dbReference type="OrthoDB" id="431378at2759"/>
<accession>A0A8U1H013</accession>
<evidence type="ECO:0000256" key="1">
    <source>
        <dbReference type="ARBA" id="ARBA00038464"/>
    </source>
</evidence>
<feature type="coiled-coil region" evidence="2">
    <location>
        <begin position="535"/>
        <end position="562"/>
    </location>
</feature>
<dbReference type="SMART" id="SM01127">
    <property type="entry name" value="DDHD"/>
    <property type="match status" value="1"/>
</dbReference>
<dbReference type="PROSITE" id="PS51043">
    <property type="entry name" value="DDHD"/>
    <property type="match status" value="1"/>
</dbReference>
<feature type="compositionally biased region" description="Basic and acidic residues" evidence="3">
    <location>
        <begin position="224"/>
        <end position="243"/>
    </location>
</feature>
<feature type="compositionally biased region" description="Low complexity" evidence="3">
    <location>
        <begin position="757"/>
        <end position="768"/>
    </location>
</feature>
<sequence>MSSSFTNKTSLLSSSPQSPENRFSSVGNNNRDWDLEKDVFVCCYEEPIGETMLAGMHSVQPGLDRHMPLLRGRHRVPPDCMILGLEKPYPGCHNNRRPPAAYIDTGPLDFSENDRNATPVLESRKRTRSSSSRNRYNEVVTELGPEEVRWFYKEDKKTWKPFIGHDSLKVEVMFRKFCELNPGTTKRQGSLGMDEAYEEDNASGVEAATGGSNGVERAGPVPEPRTRVNRDRGSMERTDSSDERDLDSININVEAVCVRGGLYEVDVKDRECYPVYWNQQESIPVMRGQWFIDGTWLPLEEDESDIIEVEHLTRFLGQQMQDSFDSDSVVAKTVDSKDASSSGTRLHRGYVEEASLEDKPPQTTHIVFVVHGIGQKMDTGRIIKNTGMLREAVRKMEEKHFSEHTEEHVEFLPVEWRSKLALDGDTVDSITPDKVRGLRDLLNSSAMDIMYYTSPLYRDEITKGLTSELNRLYTLFCSRNPEFEEKGGKVSIVSHSLGCVITFDIMTGWDPVKFCLQEHQELEEELDLRWVSYEEKCLLEQLQLTRNRLRELEDQLQGLEASKPLALPALKFKVENFFCMGSPLAVFLALRGIRPGNSGEQDHILPRAICQRLFNIFHPTDPVAYRLEPLILKHYSNIAPAQIHWCSAIDPTPYDEIRPTFINPQKDPTSDTESIPSPSTSPVLARKYYGESIASMGKASILGAASIGNSIGKGIGGILFSRFSRSAPSGVSCAIEAGTPEGEEPKRTVDSQSDYGLSSTLSQSPSTLIDPSVEMERRIDFELREGLVESRYWSAVTSHTAYWVSHDIALFLLTFIYKQANVPPPTDSPDPE</sequence>
<dbReference type="AlphaFoldDB" id="A0A8U1H013"/>
<feature type="region of interest" description="Disordered" evidence="3">
    <location>
        <begin position="734"/>
        <end position="768"/>
    </location>
</feature>
<feature type="region of interest" description="Disordered" evidence="3">
    <location>
        <begin position="206"/>
        <end position="243"/>
    </location>
</feature>
<keyword evidence="5" id="KW-1185">Reference proteome</keyword>
<keyword evidence="2" id="KW-0175">Coiled coil</keyword>
<feature type="domain" description="DDHD" evidence="4">
    <location>
        <begin position="570"/>
        <end position="818"/>
    </location>
</feature>
<proteinExistence type="inferred from homology"/>
<protein>
    <submittedName>
        <fullName evidence="6">Phospholipase DDHD1 isoform X2</fullName>
    </submittedName>
</protein>
<feature type="region of interest" description="Disordered" evidence="3">
    <location>
        <begin position="97"/>
        <end position="135"/>
    </location>
</feature>
<feature type="region of interest" description="Disordered" evidence="3">
    <location>
        <begin position="662"/>
        <end position="681"/>
    </location>
</feature>
<dbReference type="Proteomes" id="UP000808372">
    <property type="component" value="Chromosome 15"/>
</dbReference>
<dbReference type="GO" id="GO:0005737">
    <property type="term" value="C:cytoplasm"/>
    <property type="evidence" value="ECO:0007669"/>
    <property type="project" value="TreeGrafter"/>
</dbReference>
<dbReference type="CTD" id="562868"/>
<dbReference type="GO" id="GO:0004620">
    <property type="term" value="F:phospholipase activity"/>
    <property type="evidence" value="ECO:0007669"/>
    <property type="project" value="TreeGrafter"/>
</dbReference>
<dbReference type="GO" id="GO:0046872">
    <property type="term" value="F:metal ion binding"/>
    <property type="evidence" value="ECO:0007669"/>
    <property type="project" value="InterPro"/>
</dbReference>
<gene>
    <name evidence="6" type="primary">ddhd1a</name>
</gene>
<feature type="region of interest" description="Disordered" evidence="3">
    <location>
        <begin position="1"/>
        <end position="29"/>
    </location>
</feature>
<evidence type="ECO:0000256" key="2">
    <source>
        <dbReference type="SAM" id="Coils"/>
    </source>
</evidence>
<name>A0A8U1H013_SALNM</name>
<reference evidence="6" key="1">
    <citation type="submission" date="2025-08" db="UniProtKB">
        <authorList>
            <consortium name="RefSeq"/>
        </authorList>
    </citation>
    <scope>IDENTIFICATION</scope>
    <source>
        <tissue evidence="6">White muscle</tissue>
    </source>
</reference>
<dbReference type="PANTHER" id="PTHR23509:SF32">
    <property type="entry name" value="PHOSPHOLIPASE DDHD1"/>
    <property type="match status" value="1"/>
</dbReference>
<dbReference type="Pfam" id="PF02862">
    <property type="entry name" value="DDHD"/>
    <property type="match status" value="1"/>
</dbReference>
<dbReference type="InterPro" id="IPR004177">
    <property type="entry name" value="DDHD_dom"/>
</dbReference>
<evidence type="ECO:0000256" key="3">
    <source>
        <dbReference type="SAM" id="MobiDB-lite"/>
    </source>
</evidence>
<evidence type="ECO:0000259" key="4">
    <source>
        <dbReference type="PROSITE" id="PS51043"/>
    </source>
</evidence>
<dbReference type="RefSeq" id="XP_038865607.1">
    <property type="nucleotide sequence ID" value="XM_039009679.1"/>
</dbReference>
<dbReference type="InterPro" id="IPR058055">
    <property type="entry name" value="PA-PLA1"/>
</dbReference>
<evidence type="ECO:0000313" key="5">
    <source>
        <dbReference type="Proteomes" id="UP000808372"/>
    </source>
</evidence>
<dbReference type="GeneID" id="120060391"/>
<comment type="similarity">
    <text evidence="1">Belongs to the PA-PLA1 family.</text>
</comment>